<dbReference type="Proteomes" id="UP000479710">
    <property type="component" value="Unassembled WGS sequence"/>
</dbReference>
<accession>A0A6G1D7K9</accession>
<evidence type="ECO:0000313" key="2">
    <source>
        <dbReference type="EMBL" id="KAF0908416.1"/>
    </source>
</evidence>
<comment type="caution">
    <text evidence="2">The sequence shown here is derived from an EMBL/GenBank/DDBJ whole genome shotgun (WGS) entry which is preliminary data.</text>
</comment>
<organism evidence="2 3">
    <name type="scientific">Oryza meyeriana var. granulata</name>
    <dbReference type="NCBI Taxonomy" id="110450"/>
    <lineage>
        <taxon>Eukaryota</taxon>
        <taxon>Viridiplantae</taxon>
        <taxon>Streptophyta</taxon>
        <taxon>Embryophyta</taxon>
        <taxon>Tracheophyta</taxon>
        <taxon>Spermatophyta</taxon>
        <taxon>Magnoliopsida</taxon>
        <taxon>Liliopsida</taxon>
        <taxon>Poales</taxon>
        <taxon>Poaceae</taxon>
        <taxon>BOP clade</taxon>
        <taxon>Oryzoideae</taxon>
        <taxon>Oryzeae</taxon>
        <taxon>Oryzinae</taxon>
        <taxon>Oryza</taxon>
        <taxon>Oryza meyeriana</taxon>
    </lineage>
</organism>
<reference evidence="2 3" key="1">
    <citation type="submission" date="2019-11" db="EMBL/GenBank/DDBJ databases">
        <title>Whole genome sequence of Oryza granulata.</title>
        <authorList>
            <person name="Li W."/>
        </authorList>
    </citation>
    <scope>NUCLEOTIDE SEQUENCE [LARGE SCALE GENOMIC DNA]</scope>
    <source>
        <strain evidence="3">cv. Menghai</strain>
        <tissue evidence="2">Leaf</tissue>
    </source>
</reference>
<feature type="region of interest" description="Disordered" evidence="1">
    <location>
        <begin position="161"/>
        <end position="209"/>
    </location>
</feature>
<sequence length="423" mass="45875">MVEVEDGNHAGMKTSKSKRIVSVKWKWVPVKHEEDSFIVQFPSKAELQRSMAYGSADVKEWQGKEEGFLLPKIWLRVSGLRKSLREYLNLWAIGTMFGSTQVVDMVTTRKSDFGRILVAVLDPALILVSMDVVIGDHYFELKILKETKGFDDSGEEVEFDFGGDAGEGGGEDKMKDFVSNGNGKKSGGLERMEEDSSSSMKNLKELGSGGNHAALEQNLSTMANSILDTAVNSVLLECTDKVLTENDGSVEDFLLDASSGEEDDLLDSEDGESDVENGEKKEGCVLAVETWQQMAAAAGVVHVTQEVAPVQVQEVDRPLTGSLQKQQVGVCLGAGVLNFGEQWVASCMGAGAQVACSRLGEVQAAAAVAAVRQSPKRASPWLARSNEEDTLLKAKKRTAWKNLDFSKGNFQDDLLDQTVVPAA</sequence>
<evidence type="ECO:0000313" key="3">
    <source>
        <dbReference type="Proteomes" id="UP000479710"/>
    </source>
</evidence>
<name>A0A6G1D7K9_9ORYZ</name>
<feature type="region of interest" description="Disordered" evidence="1">
    <location>
        <begin position="258"/>
        <end position="279"/>
    </location>
</feature>
<dbReference type="EMBL" id="SPHZ02000007">
    <property type="protein sequence ID" value="KAF0908416.1"/>
    <property type="molecule type" value="Genomic_DNA"/>
</dbReference>
<protein>
    <recommendedName>
        <fullName evidence="4">DUF4283 domain-containing protein</fullName>
    </recommendedName>
</protein>
<dbReference type="AlphaFoldDB" id="A0A6G1D7K9"/>
<evidence type="ECO:0008006" key="4">
    <source>
        <dbReference type="Google" id="ProtNLM"/>
    </source>
</evidence>
<dbReference type="OrthoDB" id="693261at2759"/>
<keyword evidence="3" id="KW-1185">Reference proteome</keyword>
<dbReference type="PANTHER" id="PTHR33170">
    <property type="entry name" value="DUF4283 DOMAIN-CONTAINING PROTEIN-RELATED"/>
    <property type="match status" value="1"/>
</dbReference>
<dbReference type="PANTHER" id="PTHR33170:SF40">
    <property type="entry name" value="OS04G0557100 PROTEIN"/>
    <property type="match status" value="1"/>
</dbReference>
<proteinExistence type="predicted"/>
<evidence type="ECO:0000256" key="1">
    <source>
        <dbReference type="SAM" id="MobiDB-lite"/>
    </source>
</evidence>
<gene>
    <name evidence="2" type="ORF">E2562_025086</name>
</gene>
<feature type="compositionally biased region" description="Acidic residues" evidence="1">
    <location>
        <begin position="258"/>
        <end position="276"/>
    </location>
</feature>